<protein>
    <recommendedName>
        <fullName evidence="2">Plasmid replication protein C C-terminal domain-containing protein</fullName>
    </recommendedName>
</protein>
<dbReference type="Proteomes" id="UP000249922">
    <property type="component" value="Chromosome"/>
</dbReference>
<evidence type="ECO:0000313" key="4">
    <source>
        <dbReference type="Proteomes" id="UP000249922"/>
    </source>
</evidence>
<evidence type="ECO:0000313" key="3">
    <source>
        <dbReference type="EMBL" id="AWX93277.1"/>
    </source>
</evidence>
<proteinExistence type="predicted"/>
<keyword evidence="4" id="KW-1185">Reference proteome</keyword>
<name>A0ABM6WRY1_9RHOB</name>
<accession>A0ABM6WRY1</accession>
<feature type="region of interest" description="Disordered" evidence="1">
    <location>
        <begin position="1"/>
        <end position="20"/>
    </location>
</feature>
<feature type="domain" description="Plasmid replication protein C C-terminal" evidence="2">
    <location>
        <begin position="41"/>
        <end position="69"/>
    </location>
</feature>
<reference evidence="3 4" key="1">
    <citation type="submission" date="2018-06" db="EMBL/GenBank/DDBJ databases">
        <title>Complete genome sequence of Paracoccus mutanolyticus strain RSP-02 isolated from cellulosic waste.</title>
        <authorList>
            <person name="Amrutha R.N."/>
            <person name="Shrivastav A."/>
            <person name="Buddana S.K."/>
            <person name="Deshpande U."/>
            <person name="Prakasham R.S."/>
        </authorList>
    </citation>
    <scope>NUCLEOTIDE SEQUENCE [LARGE SCALE GENOMIC DNA]</scope>
    <source>
        <strain evidence="3 4">RSP-02</strain>
    </source>
</reference>
<dbReference type="EMBL" id="CP030239">
    <property type="protein sequence ID" value="AWX93277.1"/>
    <property type="molecule type" value="Genomic_DNA"/>
</dbReference>
<gene>
    <name evidence="3" type="ORF">DPM13_09635</name>
</gene>
<dbReference type="Pfam" id="PF11800">
    <property type="entry name" value="RP-C_C"/>
    <property type="match status" value="1"/>
</dbReference>
<evidence type="ECO:0000259" key="2">
    <source>
        <dbReference type="Pfam" id="PF11800"/>
    </source>
</evidence>
<dbReference type="InterPro" id="IPR021760">
    <property type="entry name" value="RepC_C"/>
</dbReference>
<evidence type="ECO:0000256" key="1">
    <source>
        <dbReference type="SAM" id="MobiDB-lite"/>
    </source>
</evidence>
<organism evidence="3 4">
    <name type="scientific">Paracoccus mutanolyticus</name>
    <dbReference type="NCBI Taxonomy" id="1499308"/>
    <lineage>
        <taxon>Bacteria</taxon>
        <taxon>Pseudomonadati</taxon>
        <taxon>Pseudomonadota</taxon>
        <taxon>Alphaproteobacteria</taxon>
        <taxon>Rhodobacterales</taxon>
        <taxon>Paracoccaceae</taxon>
        <taxon>Paracoccus</taxon>
    </lineage>
</organism>
<sequence>MRCGGALMPQPQGDHGDVDAGLQQVHPRRLLGRTPKRLLAGAEQAAVVIAFLLERFNEIKSPGGYLRKLRSS</sequence>